<dbReference type="InterPro" id="IPR017900">
    <property type="entry name" value="4Fe4S_Fe_S_CS"/>
</dbReference>
<dbReference type="PANTHER" id="PTHR43673:SF10">
    <property type="entry name" value="NADH DEHYDROGENASE_NAD(P)H NITROREDUCTASE XCC3605-RELATED"/>
    <property type="match status" value="1"/>
</dbReference>
<dbReference type="RefSeq" id="WP_155316698.1">
    <property type="nucleotide sequence ID" value="NZ_AP021874.1"/>
</dbReference>
<keyword evidence="5" id="KW-0411">Iron-sulfur</keyword>
<dbReference type="InterPro" id="IPR000415">
    <property type="entry name" value="Nitroreductase-like"/>
</dbReference>
<reference evidence="7 8" key="1">
    <citation type="submission" date="2019-11" db="EMBL/GenBank/DDBJ databases">
        <title>Comparative genomics of hydrocarbon-degrading Desulfosarcina strains.</title>
        <authorList>
            <person name="Watanabe M."/>
            <person name="Kojima H."/>
            <person name="Fukui M."/>
        </authorList>
    </citation>
    <scope>NUCLEOTIDE SEQUENCE [LARGE SCALE GENOMIC DNA]</scope>
    <source>
        <strain evidence="7 8">PL12</strain>
    </source>
</reference>
<dbReference type="GO" id="GO:0051536">
    <property type="term" value="F:iron-sulfur cluster binding"/>
    <property type="evidence" value="ECO:0007669"/>
    <property type="project" value="UniProtKB-KW"/>
</dbReference>
<dbReference type="GO" id="GO:0046872">
    <property type="term" value="F:metal ion binding"/>
    <property type="evidence" value="ECO:0007669"/>
    <property type="project" value="UniProtKB-KW"/>
</dbReference>
<dbReference type="SUPFAM" id="SSF55469">
    <property type="entry name" value="FMN-dependent nitroreductase-like"/>
    <property type="match status" value="1"/>
</dbReference>
<dbReference type="PROSITE" id="PS51379">
    <property type="entry name" value="4FE4S_FER_2"/>
    <property type="match status" value="2"/>
</dbReference>
<organism evidence="7 8">
    <name type="scientific">Desulfosarcina alkanivorans</name>
    <dbReference type="NCBI Taxonomy" id="571177"/>
    <lineage>
        <taxon>Bacteria</taxon>
        <taxon>Pseudomonadati</taxon>
        <taxon>Thermodesulfobacteriota</taxon>
        <taxon>Desulfobacteria</taxon>
        <taxon>Desulfobacterales</taxon>
        <taxon>Desulfosarcinaceae</taxon>
        <taxon>Desulfosarcina</taxon>
    </lineage>
</organism>
<sequence length="276" mass="30424">MTVLTIDEKTCNRDGICAAVCPMGIIDFSRGELPSPSADAADLCIACGHCVAVCPTASISHAKMTARQCPPVRKELALTVEQCEHFLRSRRSIRAYKDQPVPRGTLTRLIGIASHAPSGHNFQSPRWRVIDNKDRVRQLAGTVIDWMRWMADNQPEIADGLNMPRAIRRWEAGTDVILRGAPVLVVTHAEKTDRTAPAACITALAYMELAAVSMGLGSCWAGYFHAALMSFPPLVKALALPDGHHSFGALMLGYPRFAYKRQPLRNPPVISWWDQR</sequence>
<evidence type="ECO:0000256" key="1">
    <source>
        <dbReference type="ARBA" id="ARBA00007118"/>
    </source>
</evidence>
<dbReference type="CDD" id="cd02143">
    <property type="entry name" value="nitroreductase_FeS-like"/>
    <property type="match status" value="1"/>
</dbReference>
<feature type="domain" description="4Fe-4S ferredoxin-type" evidence="6">
    <location>
        <begin position="2"/>
        <end position="31"/>
    </location>
</feature>
<evidence type="ECO:0000313" key="7">
    <source>
        <dbReference type="EMBL" id="BBO68548.1"/>
    </source>
</evidence>
<dbReference type="Gene3D" id="3.40.109.10">
    <property type="entry name" value="NADH Oxidase"/>
    <property type="match status" value="1"/>
</dbReference>
<accession>A0A5K7YHX6</accession>
<dbReference type="InterPro" id="IPR017896">
    <property type="entry name" value="4Fe4S_Fe-S-bd"/>
</dbReference>
<dbReference type="OrthoDB" id="368873at2"/>
<dbReference type="EMBL" id="AP021874">
    <property type="protein sequence ID" value="BBO68548.1"/>
    <property type="molecule type" value="Genomic_DNA"/>
</dbReference>
<evidence type="ECO:0000256" key="3">
    <source>
        <dbReference type="ARBA" id="ARBA00023002"/>
    </source>
</evidence>
<dbReference type="InterPro" id="IPR029479">
    <property type="entry name" value="Nitroreductase"/>
</dbReference>
<dbReference type="PROSITE" id="PS00198">
    <property type="entry name" value="4FE4S_FER_1"/>
    <property type="match status" value="1"/>
</dbReference>
<protein>
    <submittedName>
        <fullName evidence="7">Nitroreductase</fullName>
    </submittedName>
</protein>
<evidence type="ECO:0000256" key="2">
    <source>
        <dbReference type="ARBA" id="ARBA00022723"/>
    </source>
</evidence>
<keyword evidence="8" id="KW-1185">Reference proteome</keyword>
<dbReference type="Pfam" id="PF00881">
    <property type="entry name" value="Nitroreductase"/>
    <property type="match status" value="1"/>
</dbReference>
<feature type="domain" description="4Fe-4S ferredoxin-type" evidence="6">
    <location>
        <begin position="34"/>
        <end position="64"/>
    </location>
</feature>
<dbReference type="SUPFAM" id="SSF54862">
    <property type="entry name" value="4Fe-4S ferredoxins"/>
    <property type="match status" value="1"/>
</dbReference>
<dbReference type="AlphaFoldDB" id="A0A5K7YHX6"/>
<dbReference type="Gene3D" id="3.30.70.20">
    <property type="match status" value="1"/>
</dbReference>
<comment type="similarity">
    <text evidence="1">Belongs to the nitroreductase family.</text>
</comment>
<keyword evidence="3" id="KW-0560">Oxidoreductase</keyword>
<keyword evidence="2" id="KW-0479">Metal-binding</keyword>
<keyword evidence="4" id="KW-0408">Iron</keyword>
<dbReference type="Pfam" id="PF13237">
    <property type="entry name" value="Fer4_10"/>
    <property type="match status" value="1"/>
</dbReference>
<evidence type="ECO:0000259" key="6">
    <source>
        <dbReference type="PROSITE" id="PS51379"/>
    </source>
</evidence>
<dbReference type="Proteomes" id="UP000427906">
    <property type="component" value="Chromosome"/>
</dbReference>
<dbReference type="PANTHER" id="PTHR43673">
    <property type="entry name" value="NAD(P)H NITROREDUCTASE YDGI-RELATED"/>
    <property type="match status" value="1"/>
</dbReference>
<proteinExistence type="inferred from homology"/>
<gene>
    <name evidence="7" type="ORF">DSCA_24780</name>
</gene>
<dbReference type="GO" id="GO:0016491">
    <property type="term" value="F:oxidoreductase activity"/>
    <property type="evidence" value="ECO:0007669"/>
    <property type="project" value="UniProtKB-KW"/>
</dbReference>
<name>A0A5K7YHX6_9BACT</name>
<dbReference type="KEGG" id="dalk:DSCA_24780"/>
<evidence type="ECO:0000256" key="4">
    <source>
        <dbReference type="ARBA" id="ARBA00023004"/>
    </source>
</evidence>
<evidence type="ECO:0000313" key="8">
    <source>
        <dbReference type="Proteomes" id="UP000427906"/>
    </source>
</evidence>
<evidence type="ECO:0000256" key="5">
    <source>
        <dbReference type="ARBA" id="ARBA00023014"/>
    </source>
</evidence>